<comment type="similarity">
    <text evidence="2 7">Belongs to the group II decarboxylase family.</text>
</comment>
<dbReference type="InterPro" id="IPR015424">
    <property type="entry name" value="PyrdxlP-dep_Trfase"/>
</dbReference>
<comment type="cofactor">
    <cofactor evidence="1 7">
        <name>pyridoxal 5'-phosphate</name>
        <dbReference type="ChEBI" id="CHEBI:597326"/>
    </cofactor>
</comment>
<dbReference type="NCBIfam" id="TIGR01788">
    <property type="entry name" value="Glu-decarb-GAD"/>
    <property type="match status" value="1"/>
</dbReference>
<dbReference type="SUPFAM" id="SSF53383">
    <property type="entry name" value="PLP-dependent transferases"/>
    <property type="match status" value="1"/>
</dbReference>
<dbReference type="EC" id="4.1.1.15" evidence="3 8"/>
<sequence>MLPRSVSLGVFRVSLARGRARRCLNRRMANSDDSVLFGNRFLTMPAPSQTFPEQGMTATDAMRLVDVDLAMEGDPQRNLATFVTTWMEPEAQRLIVENLHRNFIDHAEYPISAEIEQRCVRMLADLFHAPGRTTGCRTQGSSEAIMLGALSLKWKWRQRRQASGLSADRPNLVFGGDVHVVWEKFCRYFDVEPRIVPLAEGKYTIGPQDVEPRIDENTIGVVAVLGTTFTGHKDDVVGIDALLRDVRTKRDLDIPIHVDGASGGFVWPFLYPDSTWDFRLEQVRSINVSGHKYGLVYPGIGWLVFREESDLVEDLVFYENYLGKTDATFTLNFSTGASMVLAQYYNFVRLGRQGYTYIMKMMQDNARALADNLRDSGRFEVIGSDLEQLPLVAFRLVGENAYDESDIAWQLSAERGWMVPAYTLPPNAERVKILRALVKETLSREQVDRLSQDIADACRTLDHKGATHGIERNQVKRGTGY</sequence>
<keyword evidence="5 7" id="KW-0456">Lyase</keyword>
<dbReference type="Proteomes" id="UP001243364">
    <property type="component" value="Unassembled WGS sequence"/>
</dbReference>
<evidence type="ECO:0000256" key="1">
    <source>
        <dbReference type="ARBA" id="ARBA00001933"/>
    </source>
</evidence>
<evidence type="ECO:0000256" key="4">
    <source>
        <dbReference type="ARBA" id="ARBA00022898"/>
    </source>
</evidence>
<evidence type="ECO:0000256" key="2">
    <source>
        <dbReference type="ARBA" id="ARBA00009533"/>
    </source>
</evidence>
<keyword evidence="4 7" id="KW-0663">Pyridoxal phosphate</keyword>
<dbReference type="InterPro" id="IPR010107">
    <property type="entry name" value="Glutamate_decarboxylase"/>
</dbReference>
<dbReference type="PANTHER" id="PTHR43321">
    <property type="entry name" value="GLUTAMATE DECARBOXYLASE"/>
    <property type="match status" value="1"/>
</dbReference>
<dbReference type="Gene3D" id="3.90.1150.160">
    <property type="match status" value="1"/>
</dbReference>
<dbReference type="Gene3D" id="4.10.280.50">
    <property type="match status" value="1"/>
</dbReference>
<dbReference type="Gene3D" id="3.40.640.10">
    <property type="entry name" value="Type I PLP-dependent aspartate aminotransferase-like (Major domain)"/>
    <property type="match status" value="1"/>
</dbReference>
<evidence type="ECO:0000256" key="6">
    <source>
        <dbReference type="ARBA" id="ARBA00048868"/>
    </source>
</evidence>
<comment type="catalytic activity">
    <reaction evidence="6 8">
        <text>L-glutamate + H(+) = 4-aminobutanoate + CO2</text>
        <dbReference type="Rhea" id="RHEA:17785"/>
        <dbReference type="ChEBI" id="CHEBI:15378"/>
        <dbReference type="ChEBI" id="CHEBI:16526"/>
        <dbReference type="ChEBI" id="CHEBI:29985"/>
        <dbReference type="ChEBI" id="CHEBI:59888"/>
        <dbReference type="EC" id="4.1.1.15"/>
    </reaction>
</comment>
<evidence type="ECO:0000256" key="8">
    <source>
        <dbReference type="RuleBase" id="RU361171"/>
    </source>
</evidence>
<keyword evidence="8" id="KW-0210">Decarboxylase</keyword>
<evidence type="ECO:0000256" key="5">
    <source>
        <dbReference type="ARBA" id="ARBA00023239"/>
    </source>
</evidence>
<evidence type="ECO:0000256" key="7">
    <source>
        <dbReference type="RuleBase" id="RU000382"/>
    </source>
</evidence>
<dbReference type="PANTHER" id="PTHR43321:SF3">
    <property type="entry name" value="GLUTAMATE DECARBOXYLASE"/>
    <property type="match status" value="1"/>
</dbReference>
<dbReference type="InterPro" id="IPR002129">
    <property type="entry name" value="PyrdxlP-dep_de-COase"/>
</dbReference>
<dbReference type="Pfam" id="PF00282">
    <property type="entry name" value="Pyridoxal_deC"/>
    <property type="match status" value="1"/>
</dbReference>
<comment type="caution">
    <text evidence="9">The sequence shown here is derived from an EMBL/GenBank/DDBJ whole genome shotgun (WGS) entry which is preliminary data.</text>
</comment>
<reference evidence="9 10" key="1">
    <citation type="submission" date="2023-07" db="EMBL/GenBank/DDBJ databases">
        <title>Comparative genomics of wheat-associated soil bacteria to identify genetic determinants of phenazine resistance.</title>
        <authorList>
            <person name="Mouncey N."/>
        </authorList>
    </citation>
    <scope>NUCLEOTIDE SEQUENCE [LARGE SCALE GENOMIC DNA]</scope>
    <source>
        <strain evidence="9 10">W4I19-2</strain>
    </source>
</reference>
<dbReference type="EMBL" id="JAUSYA010000001">
    <property type="protein sequence ID" value="MDQ0681336.1"/>
    <property type="molecule type" value="Genomic_DNA"/>
</dbReference>
<evidence type="ECO:0000313" key="9">
    <source>
        <dbReference type="EMBL" id="MDQ0681336.1"/>
    </source>
</evidence>
<keyword evidence="10" id="KW-1185">Reference proteome</keyword>
<dbReference type="InterPro" id="IPR015421">
    <property type="entry name" value="PyrdxlP-dep_Trfase_major"/>
</dbReference>
<proteinExistence type="inferred from homology"/>
<dbReference type="GO" id="GO:0004351">
    <property type="term" value="F:glutamate decarboxylase activity"/>
    <property type="evidence" value="ECO:0007669"/>
    <property type="project" value="UniProtKB-EC"/>
</dbReference>
<accession>A0ABU0PSH3</accession>
<gene>
    <name evidence="9" type="ORF">QFZ56_000299</name>
</gene>
<protein>
    <recommendedName>
        <fullName evidence="3 8">Glutamate decarboxylase</fullName>
        <ecNumber evidence="3 8">4.1.1.15</ecNumber>
    </recommendedName>
</protein>
<evidence type="ECO:0000256" key="3">
    <source>
        <dbReference type="ARBA" id="ARBA00012421"/>
    </source>
</evidence>
<evidence type="ECO:0000313" key="10">
    <source>
        <dbReference type="Proteomes" id="UP001243364"/>
    </source>
</evidence>
<name>A0ABU0PSH3_STRAH</name>
<organism evidence="9 10">
    <name type="scientific">Streptomyces achromogenes</name>
    <dbReference type="NCBI Taxonomy" id="67255"/>
    <lineage>
        <taxon>Bacteria</taxon>
        <taxon>Bacillati</taxon>
        <taxon>Actinomycetota</taxon>
        <taxon>Actinomycetes</taxon>
        <taxon>Kitasatosporales</taxon>
        <taxon>Streptomycetaceae</taxon>
        <taxon>Streptomyces</taxon>
    </lineage>
</organism>